<reference evidence="1" key="1">
    <citation type="journal article" date="2022" name="Int. J. Mol. Sci.">
        <title>Draft Genome of Tanacetum Coccineum: Genomic Comparison of Closely Related Tanacetum-Family Plants.</title>
        <authorList>
            <person name="Yamashiro T."/>
            <person name="Shiraishi A."/>
            <person name="Nakayama K."/>
            <person name="Satake H."/>
        </authorList>
    </citation>
    <scope>NUCLEOTIDE SEQUENCE</scope>
</reference>
<protein>
    <submittedName>
        <fullName evidence="1">Reverse transcriptase domain-containing protein</fullName>
    </submittedName>
</protein>
<dbReference type="PANTHER" id="PTHR48475">
    <property type="entry name" value="RIBONUCLEASE H"/>
    <property type="match status" value="1"/>
</dbReference>
<dbReference type="EMBL" id="BQNB010008727">
    <property type="protein sequence ID" value="GJS53458.1"/>
    <property type="molecule type" value="Genomic_DNA"/>
</dbReference>
<keyword evidence="1" id="KW-0695">RNA-directed DNA polymerase</keyword>
<sequence>MGIKTRMYREGGSWVEELPNVLWAHKTMPRTRNEETPFSLTYGIEAVILTEIGMPTHRTTQRDKEENKVELRLNLNLLEERQEVAAIREARCNDRWKKSIGKLGPKWERPYKVIEAYGTGAVSLKM</sequence>
<evidence type="ECO:0000313" key="2">
    <source>
        <dbReference type="Proteomes" id="UP001151760"/>
    </source>
</evidence>
<dbReference type="PANTHER" id="PTHR48475:SF2">
    <property type="entry name" value="RIBONUCLEASE H"/>
    <property type="match status" value="1"/>
</dbReference>
<dbReference type="GO" id="GO:0003964">
    <property type="term" value="F:RNA-directed DNA polymerase activity"/>
    <property type="evidence" value="ECO:0007669"/>
    <property type="project" value="UniProtKB-KW"/>
</dbReference>
<name>A0ABQ4WKQ1_9ASTR</name>
<keyword evidence="2" id="KW-1185">Reference proteome</keyword>
<proteinExistence type="predicted"/>
<comment type="caution">
    <text evidence="1">The sequence shown here is derived from an EMBL/GenBank/DDBJ whole genome shotgun (WGS) entry which is preliminary data.</text>
</comment>
<organism evidence="1 2">
    <name type="scientific">Tanacetum coccineum</name>
    <dbReference type="NCBI Taxonomy" id="301880"/>
    <lineage>
        <taxon>Eukaryota</taxon>
        <taxon>Viridiplantae</taxon>
        <taxon>Streptophyta</taxon>
        <taxon>Embryophyta</taxon>
        <taxon>Tracheophyta</taxon>
        <taxon>Spermatophyta</taxon>
        <taxon>Magnoliopsida</taxon>
        <taxon>eudicotyledons</taxon>
        <taxon>Gunneridae</taxon>
        <taxon>Pentapetalae</taxon>
        <taxon>asterids</taxon>
        <taxon>campanulids</taxon>
        <taxon>Asterales</taxon>
        <taxon>Asteraceae</taxon>
        <taxon>Asteroideae</taxon>
        <taxon>Anthemideae</taxon>
        <taxon>Anthemidinae</taxon>
        <taxon>Tanacetum</taxon>
    </lineage>
</organism>
<accession>A0ABQ4WKQ1</accession>
<dbReference type="Proteomes" id="UP001151760">
    <property type="component" value="Unassembled WGS sequence"/>
</dbReference>
<evidence type="ECO:0000313" key="1">
    <source>
        <dbReference type="EMBL" id="GJS53458.1"/>
    </source>
</evidence>
<keyword evidence="1" id="KW-0548">Nucleotidyltransferase</keyword>
<dbReference type="InterPro" id="IPR036397">
    <property type="entry name" value="RNaseH_sf"/>
</dbReference>
<gene>
    <name evidence="1" type="ORF">Tco_0626820</name>
</gene>
<reference evidence="1" key="2">
    <citation type="submission" date="2022-01" db="EMBL/GenBank/DDBJ databases">
        <authorList>
            <person name="Yamashiro T."/>
            <person name="Shiraishi A."/>
            <person name="Satake H."/>
            <person name="Nakayama K."/>
        </authorList>
    </citation>
    <scope>NUCLEOTIDE SEQUENCE</scope>
</reference>
<dbReference type="Gene3D" id="3.30.420.10">
    <property type="entry name" value="Ribonuclease H-like superfamily/Ribonuclease H"/>
    <property type="match status" value="1"/>
</dbReference>
<keyword evidence="1" id="KW-0808">Transferase</keyword>